<dbReference type="RefSeq" id="WP_147850619.1">
    <property type="nucleotide sequence ID" value="NZ_VDUZ01000042.1"/>
</dbReference>
<protein>
    <submittedName>
        <fullName evidence="1">DUF4170 domain-containing protein</fullName>
    </submittedName>
</protein>
<name>A0A5C8PCS4_9HYPH</name>
<evidence type="ECO:0000313" key="1">
    <source>
        <dbReference type="EMBL" id="TXL71549.1"/>
    </source>
</evidence>
<dbReference type="Pfam" id="PF13773">
    <property type="entry name" value="DUF4170"/>
    <property type="match status" value="2"/>
</dbReference>
<gene>
    <name evidence="1" type="ORF">FHP25_29680</name>
</gene>
<organism evidence="1 2">
    <name type="scientific">Vineibacter terrae</name>
    <dbReference type="NCBI Taxonomy" id="2586908"/>
    <lineage>
        <taxon>Bacteria</taxon>
        <taxon>Pseudomonadati</taxon>
        <taxon>Pseudomonadota</taxon>
        <taxon>Alphaproteobacteria</taxon>
        <taxon>Hyphomicrobiales</taxon>
        <taxon>Vineibacter</taxon>
    </lineage>
</organism>
<dbReference type="OrthoDB" id="9800646at2"/>
<sequence>MKRFWVVGGEYNDTSFTSFAPGKAEMRLGPFGTYDEALKAWSGRAWATVDDAHSRYSIVTEESDTGAAPATRYWVVGGEYADATFTVPAPGKTLERLGPFATQEQAQKAWAGRAWATVDDAMCRYRIEIEQTTGA</sequence>
<evidence type="ECO:0000313" key="2">
    <source>
        <dbReference type="Proteomes" id="UP000321638"/>
    </source>
</evidence>
<dbReference type="EMBL" id="VDUZ01000042">
    <property type="protein sequence ID" value="TXL71549.1"/>
    <property type="molecule type" value="Genomic_DNA"/>
</dbReference>
<dbReference type="AlphaFoldDB" id="A0A5C8PCS4"/>
<keyword evidence="2" id="KW-1185">Reference proteome</keyword>
<comment type="caution">
    <text evidence="1">The sequence shown here is derived from an EMBL/GenBank/DDBJ whole genome shotgun (WGS) entry which is preliminary data.</text>
</comment>
<reference evidence="1 2" key="1">
    <citation type="submission" date="2019-06" db="EMBL/GenBank/DDBJ databases">
        <title>New taxonomy in bacterial strain CC-CFT640, isolated from vineyard.</title>
        <authorList>
            <person name="Lin S.-Y."/>
            <person name="Tsai C.-F."/>
            <person name="Young C.-C."/>
        </authorList>
    </citation>
    <scope>NUCLEOTIDE SEQUENCE [LARGE SCALE GENOMIC DNA]</scope>
    <source>
        <strain evidence="1 2">CC-CFT640</strain>
    </source>
</reference>
<dbReference type="Proteomes" id="UP000321638">
    <property type="component" value="Unassembled WGS sequence"/>
</dbReference>
<dbReference type="InterPro" id="IPR025226">
    <property type="entry name" value="DUF4170"/>
</dbReference>
<accession>A0A5C8PCS4</accession>
<proteinExistence type="predicted"/>
<dbReference type="Gene3D" id="3.30.70.2400">
    <property type="entry name" value="Uncharacterised protein PF13773, DUF4170"/>
    <property type="match status" value="2"/>
</dbReference>